<protein>
    <submittedName>
        <fullName evidence="3">Uncharacterized protein</fullName>
    </submittedName>
</protein>
<keyword evidence="2" id="KW-1134">Transmembrane beta strand</keyword>
<feature type="chain" id="PRO_5001440068" evidence="2">
    <location>
        <begin position="22"/>
        <end position="514"/>
    </location>
</feature>
<gene>
    <name evidence="3" type="ORF">WQQ_22230</name>
</gene>
<dbReference type="SUPFAM" id="SSF56954">
    <property type="entry name" value="Outer membrane efflux proteins (OEP)"/>
    <property type="match status" value="1"/>
</dbReference>
<organism evidence="3 4">
    <name type="scientific">Hydrocarboniphaga effusa AP103</name>
    <dbReference type="NCBI Taxonomy" id="1172194"/>
    <lineage>
        <taxon>Bacteria</taxon>
        <taxon>Pseudomonadati</taxon>
        <taxon>Pseudomonadota</taxon>
        <taxon>Gammaproteobacteria</taxon>
        <taxon>Nevskiales</taxon>
        <taxon>Nevskiaceae</taxon>
        <taxon>Hydrocarboniphaga</taxon>
    </lineage>
</organism>
<dbReference type="NCBIfam" id="TIGR01845">
    <property type="entry name" value="outer_NodT"/>
    <property type="match status" value="1"/>
</dbReference>
<dbReference type="OrthoDB" id="9770517at2"/>
<dbReference type="GO" id="GO:0009279">
    <property type="term" value="C:cell outer membrane"/>
    <property type="evidence" value="ECO:0007669"/>
    <property type="project" value="UniProtKB-SubCell"/>
</dbReference>
<evidence type="ECO:0000313" key="4">
    <source>
        <dbReference type="Proteomes" id="UP000003704"/>
    </source>
</evidence>
<evidence type="ECO:0000313" key="3">
    <source>
        <dbReference type="EMBL" id="EIT72086.1"/>
    </source>
</evidence>
<keyword evidence="2" id="KW-0732">Signal</keyword>
<dbReference type="STRING" id="1172194.WQQ_22230"/>
<keyword evidence="4" id="KW-1185">Reference proteome</keyword>
<keyword evidence="2" id="KW-0472">Membrane</keyword>
<evidence type="ECO:0000256" key="1">
    <source>
        <dbReference type="ARBA" id="ARBA00007613"/>
    </source>
</evidence>
<dbReference type="Pfam" id="PF02321">
    <property type="entry name" value="OEP"/>
    <property type="match status" value="2"/>
</dbReference>
<dbReference type="Gene3D" id="1.20.1600.10">
    <property type="entry name" value="Outer membrane efflux proteins (OEP)"/>
    <property type="match status" value="1"/>
</dbReference>
<keyword evidence="2" id="KW-0812">Transmembrane</keyword>
<comment type="caution">
    <text evidence="3">The sequence shown here is derived from an EMBL/GenBank/DDBJ whole genome shotgun (WGS) entry which is preliminary data.</text>
</comment>
<comment type="similarity">
    <text evidence="1 2">Belongs to the outer membrane factor (OMF) (TC 1.B.17) family.</text>
</comment>
<dbReference type="InterPro" id="IPR010131">
    <property type="entry name" value="MdtP/NodT-like"/>
</dbReference>
<dbReference type="PROSITE" id="PS51257">
    <property type="entry name" value="PROKAR_LIPOPROTEIN"/>
    <property type="match status" value="1"/>
</dbReference>
<dbReference type="Proteomes" id="UP000003704">
    <property type="component" value="Unassembled WGS sequence"/>
</dbReference>
<sequence>MKTASLLKLSPLLTALLAACAVGPDYERPATQTQTSFANVSGSDEFQQAKPVVAFWTVFDDAQLTAIVEQSLRSNHDLRIALANLNQARALRREAKFDYLPTITADAGYTNRLLPEAQLPGFGRDVRENEIYSGGFDATWELDFFGRVRRANQASKATEQALEATLADAQVSVAAEVARTYFELRGAQERHAVAARNADNQLQTVQLAKAQLDAGSGTEFDVARAQAQLSTTLSALPQFDANVQNAIHRLSVLTGQQPNALQDTLRPIRALPELPKLTAIGAPEDLLRRRADIRAAERRLAASTAQVGVATADLFPRVSFRGEIGFAAGSVDDIGHAAGETWSYGPGITWAAFDLGRVKARIDQTKAMQDGSLARYEQTVLRALEETENALVSYSRSRQQLEYLRDSVAAGDRAVELAHVRYDGGASGFLDVLTAERAQLQAQDELAAARTATGTTLIALYKALGGGWASDSAVAMQAISSPMPSSDSVASEAAPRMLAAQRIASMSLPHSAAP</sequence>
<reference evidence="3 4" key="1">
    <citation type="journal article" date="2012" name="J. Bacteriol.">
        <title>Genome Sequence of n-Alkane-Degrading Hydrocarboniphaga effusa Strain AP103T (ATCC BAA-332T).</title>
        <authorList>
            <person name="Chang H.K."/>
            <person name="Zylstra G.J."/>
            <person name="Chae J.C."/>
        </authorList>
    </citation>
    <scope>NUCLEOTIDE SEQUENCE [LARGE SCALE GENOMIC DNA]</scope>
    <source>
        <strain evidence="3 4">AP103</strain>
    </source>
</reference>
<keyword evidence="2" id="KW-0449">Lipoprotein</keyword>
<dbReference type="Gene3D" id="2.20.200.10">
    <property type="entry name" value="Outer membrane efflux proteins (OEP)"/>
    <property type="match status" value="1"/>
</dbReference>
<dbReference type="PANTHER" id="PTHR30203">
    <property type="entry name" value="OUTER MEMBRANE CATION EFFLUX PROTEIN"/>
    <property type="match status" value="1"/>
</dbReference>
<proteinExistence type="inferred from homology"/>
<dbReference type="GO" id="GO:0015562">
    <property type="term" value="F:efflux transmembrane transporter activity"/>
    <property type="evidence" value="ECO:0007669"/>
    <property type="project" value="InterPro"/>
</dbReference>
<dbReference type="PANTHER" id="PTHR30203:SF25">
    <property type="entry name" value="OUTER MEMBRANE PROTEIN-RELATED"/>
    <property type="match status" value="1"/>
</dbReference>
<dbReference type="AlphaFoldDB" id="I8I617"/>
<accession>I8I617</accession>
<comment type="subcellular location">
    <subcellularLocation>
        <location evidence="2">Cell outer membrane</location>
        <topology evidence="2">Lipid-anchor</topology>
    </subcellularLocation>
</comment>
<keyword evidence="2" id="KW-0564">Palmitate</keyword>
<dbReference type="EMBL" id="AKGD01000001">
    <property type="protein sequence ID" value="EIT72086.1"/>
    <property type="molecule type" value="Genomic_DNA"/>
</dbReference>
<name>I8I617_9GAMM</name>
<dbReference type="InterPro" id="IPR003423">
    <property type="entry name" value="OMP_efflux"/>
</dbReference>
<evidence type="ECO:0000256" key="2">
    <source>
        <dbReference type="RuleBase" id="RU362097"/>
    </source>
</evidence>
<dbReference type="PATRIC" id="fig|1172194.4.peg.2147"/>
<feature type="signal peptide" evidence="2">
    <location>
        <begin position="1"/>
        <end position="21"/>
    </location>
</feature>
<dbReference type="RefSeq" id="WP_007185166.1">
    <property type="nucleotide sequence ID" value="NZ_AKGD01000001.1"/>
</dbReference>